<dbReference type="Gene3D" id="3.40.50.720">
    <property type="entry name" value="NAD(P)-binding Rossmann-like Domain"/>
    <property type="match status" value="2"/>
</dbReference>
<keyword evidence="2 4" id="KW-0560">Oxidoreductase</keyword>
<evidence type="ECO:0000313" key="7">
    <source>
        <dbReference type="EMBL" id="KAB7730004.1"/>
    </source>
</evidence>
<dbReference type="PANTHER" id="PTHR43026:SF1">
    <property type="entry name" value="2-HYDROXYACID DEHYDROGENASE HOMOLOG 1-RELATED"/>
    <property type="match status" value="1"/>
</dbReference>
<dbReference type="SUPFAM" id="SSF52283">
    <property type="entry name" value="Formate/glycerate dehydrogenase catalytic domain-like"/>
    <property type="match status" value="1"/>
</dbReference>
<dbReference type="EMBL" id="WELI01000005">
    <property type="protein sequence ID" value="KAB7730004.1"/>
    <property type="molecule type" value="Genomic_DNA"/>
</dbReference>
<evidence type="ECO:0000256" key="1">
    <source>
        <dbReference type="ARBA" id="ARBA00005854"/>
    </source>
</evidence>
<feature type="domain" description="D-isomer specific 2-hydroxyacid dehydrogenase catalytic" evidence="5">
    <location>
        <begin position="17"/>
        <end position="321"/>
    </location>
</feature>
<evidence type="ECO:0000313" key="8">
    <source>
        <dbReference type="Proteomes" id="UP000488299"/>
    </source>
</evidence>
<dbReference type="AlphaFoldDB" id="A0A7J5TY10"/>
<dbReference type="PROSITE" id="PS00670">
    <property type="entry name" value="D_2_HYDROXYACID_DH_2"/>
    <property type="match status" value="1"/>
</dbReference>
<accession>A0A7J5TY10</accession>
<dbReference type="GO" id="GO:0051287">
    <property type="term" value="F:NAD binding"/>
    <property type="evidence" value="ECO:0007669"/>
    <property type="project" value="InterPro"/>
</dbReference>
<comment type="similarity">
    <text evidence="1 4">Belongs to the D-isomer specific 2-hydroxyacid dehydrogenase family.</text>
</comment>
<dbReference type="InterPro" id="IPR058205">
    <property type="entry name" value="D-LDH-like"/>
</dbReference>
<dbReference type="InterPro" id="IPR029753">
    <property type="entry name" value="D-isomer_DH_CS"/>
</dbReference>
<dbReference type="InterPro" id="IPR006140">
    <property type="entry name" value="D-isomer_DH_NAD-bd"/>
</dbReference>
<evidence type="ECO:0000259" key="6">
    <source>
        <dbReference type="Pfam" id="PF02826"/>
    </source>
</evidence>
<dbReference type="PROSITE" id="PS00671">
    <property type="entry name" value="D_2_HYDROXYACID_DH_3"/>
    <property type="match status" value="1"/>
</dbReference>
<dbReference type="FunFam" id="3.40.50.720:FF:000041">
    <property type="entry name" value="D-3-phosphoglycerate dehydrogenase"/>
    <property type="match status" value="1"/>
</dbReference>
<protein>
    <submittedName>
        <fullName evidence="7">2-hydroxyacid dehydrogenase</fullName>
    </submittedName>
</protein>
<comment type="caution">
    <text evidence="7">The sequence shown here is derived from an EMBL/GenBank/DDBJ whole genome shotgun (WGS) entry which is preliminary data.</text>
</comment>
<organism evidence="7 8">
    <name type="scientific">Rudanella paleaurantiibacter</name>
    <dbReference type="NCBI Taxonomy" id="2614655"/>
    <lineage>
        <taxon>Bacteria</taxon>
        <taxon>Pseudomonadati</taxon>
        <taxon>Bacteroidota</taxon>
        <taxon>Cytophagia</taxon>
        <taxon>Cytophagales</taxon>
        <taxon>Cytophagaceae</taxon>
        <taxon>Rudanella</taxon>
    </lineage>
</organism>
<reference evidence="7 8" key="1">
    <citation type="submission" date="2019-10" db="EMBL/GenBank/DDBJ databases">
        <title>Rudanella paleaurantiibacter sp. nov., isolated from sludge.</title>
        <authorList>
            <person name="Xu S.Q."/>
        </authorList>
    </citation>
    <scope>NUCLEOTIDE SEQUENCE [LARGE SCALE GENOMIC DNA]</scope>
    <source>
        <strain evidence="7 8">HX-22-17</strain>
    </source>
</reference>
<sequence length="330" mass="36552">MQIAFFNTKLYERDWYERHQGHHQIHFFDEPLTPYHVSLAEGCRAVCASVNDNLCKLTLEGLKKAGVEVVALRCAGLDNVDLGAAERLGITVINVPGYSPFAVAEHAVTLLLALLRQLPEARSRIGRGNFSLDGLVGTELHRKTVGVIGTGHIGRAFCQIMQGFGCKVLAYDVRPQAKLVDIGLQYVSLEEVLQESDVVALHCPFNEQTRYLIDDRKLAQMKPSAILVNTSRGKLVDTDALLAALNRGKLAGYATDVYENEASWFGKDWSMEGVADERLNQLRRHPRVLMTAHQGFLTAEALEQIGRSLLNKLSFFEGQRAEGVTKASMC</sequence>
<dbReference type="RefSeq" id="WP_152124621.1">
    <property type="nucleotide sequence ID" value="NZ_WELI01000005.1"/>
</dbReference>
<keyword evidence="3" id="KW-0520">NAD</keyword>
<dbReference type="GO" id="GO:0004617">
    <property type="term" value="F:phosphoglycerate dehydrogenase activity"/>
    <property type="evidence" value="ECO:0007669"/>
    <property type="project" value="UniProtKB-ARBA"/>
</dbReference>
<dbReference type="GO" id="GO:0047545">
    <property type="term" value="F:(S)-2-hydroxyglutarate dehydrogenase activity"/>
    <property type="evidence" value="ECO:0007669"/>
    <property type="project" value="UniProtKB-ARBA"/>
</dbReference>
<dbReference type="PANTHER" id="PTHR43026">
    <property type="entry name" value="2-HYDROXYACID DEHYDROGENASE HOMOLOG 1-RELATED"/>
    <property type="match status" value="1"/>
</dbReference>
<evidence type="ECO:0000256" key="4">
    <source>
        <dbReference type="RuleBase" id="RU003719"/>
    </source>
</evidence>
<dbReference type="Pfam" id="PF02826">
    <property type="entry name" value="2-Hacid_dh_C"/>
    <property type="match status" value="1"/>
</dbReference>
<evidence type="ECO:0000256" key="3">
    <source>
        <dbReference type="ARBA" id="ARBA00023027"/>
    </source>
</evidence>
<dbReference type="InterPro" id="IPR029752">
    <property type="entry name" value="D-isomer_DH_CS1"/>
</dbReference>
<evidence type="ECO:0000259" key="5">
    <source>
        <dbReference type="Pfam" id="PF00389"/>
    </source>
</evidence>
<dbReference type="GO" id="GO:0006564">
    <property type="term" value="P:L-serine biosynthetic process"/>
    <property type="evidence" value="ECO:0007669"/>
    <property type="project" value="UniProtKB-ARBA"/>
</dbReference>
<evidence type="ECO:0000256" key="2">
    <source>
        <dbReference type="ARBA" id="ARBA00023002"/>
    </source>
</evidence>
<name>A0A7J5TY10_9BACT</name>
<dbReference type="InterPro" id="IPR006139">
    <property type="entry name" value="D-isomer_2_OHA_DH_cat_dom"/>
</dbReference>
<dbReference type="Pfam" id="PF00389">
    <property type="entry name" value="2-Hacid_dh"/>
    <property type="match status" value="1"/>
</dbReference>
<dbReference type="CDD" id="cd12183">
    <property type="entry name" value="LDH_like_2"/>
    <property type="match status" value="1"/>
</dbReference>
<gene>
    <name evidence="7" type="ORF">F5984_12520</name>
</gene>
<dbReference type="PROSITE" id="PS00065">
    <property type="entry name" value="D_2_HYDROXYACID_DH_1"/>
    <property type="match status" value="1"/>
</dbReference>
<keyword evidence="8" id="KW-1185">Reference proteome</keyword>
<dbReference type="SUPFAM" id="SSF51735">
    <property type="entry name" value="NAD(P)-binding Rossmann-fold domains"/>
    <property type="match status" value="1"/>
</dbReference>
<dbReference type="Proteomes" id="UP000488299">
    <property type="component" value="Unassembled WGS sequence"/>
</dbReference>
<feature type="domain" description="D-isomer specific 2-hydroxyacid dehydrogenase NAD-binding" evidence="6">
    <location>
        <begin position="109"/>
        <end position="295"/>
    </location>
</feature>
<dbReference type="InterPro" id="IPR036291">
    <property type="entry name" value="NAD(P)-bd_dom_sf"/>
</dbReference>
<proteinExistence type="inferred from homology"/>